<dbReference type="Pfam" id="PF01709">
    <property type="entry name" value="Transcrip_reg"/>
    <property type="match status" value="1"/>
</dbReference>
<evidence type="ECO:0000256" key="3">
    <source>
        <dbReference type="ARBA" id="ARBA00023015"/>
    </source>
</evidence>
<dbReference type="EMBL" id="LUKE01000003">
    <property type="protein sequence ID" value="KYG63964.1"/>
    <property type="molecule type" value="Genomic_DNA"/>
</dbReference>
<gene>
    <name evidence="9" type="ORF">AZI86_14235</name>
</gene>
<dbReference type="NCBIfam" id="NF001030">
    <property type="entry name" value="PRK00110.1"/>
    <property type="match status" value="1"/>
</dbReference>
<evidence type="ECO:0000313" key="10">
    <source>
        <dbReference type="Proteomes" id="UP000075320"/>
    </source>
</evidence>
<organism evidence="9 10">
    <name type="scientific">Bdellovibrio bacteriovorus</name>
    <dbReference type="NCBI Taxonomy" id="959"/>
    <lineage>
        <taxon>Bacteria</taxon>
        <taxon>Pseudomonadati</taxon>
        <taxon>Bdellovibrionota</taxon>
        <taxon>Bdellovibrionia</taxon>
        <taxon>Bdellovibrionales</taxon>
        <taxon>Pseudobdellovibrionaceae</taxon>
        <taxon>Bdellovibrio</taxon>
    </lineage>
</organism>
<evidence type="ECO:0000256" key="5">
    <source>
        <dbReference type="ARBA" id="ARBA00023163"/>
    </source>
</evidence>
<sequence length="233" mass="25521">MGKSWKNAGKVEKAQQKGQIFTKLAREIAVAAKAGGPDPAANARLRLAIDAAKKVSCPNDTIERAIKKGAGLLDDGKVIEEITYEGYGPHGVGVIVECQTDNKHRTAPDMRHAFKSHEGNMGEVGSVAWMFEHVGLIEGTKEGSFDPDEEAIEGGANEVSKNEDGSYEFYTNSSDLDAVREALTKRGWKITKGELSFKAKNITELTPEQLKDVEEFLNYLDDMDDTHRVHATI</sequence>
<protein>
    <recommendedName>
        <fullName evidence="6">Probable transcriptional regulatory protein AZI86_14235</fullName>
    </recommendedName>
</protein>
<evidence type="ECO:0000256" key="6">
    <source>
        <dbReference type="HAMAP-Rule" id="MF_00693"/>
    </source>
</evidence>
<dbReference type="OrthoDB" id="5291604at2"/>
<accession>A0A150WJV1</accession>
<dbReference type="GO" id="GO:0005737">
    <property type="term" value="C:cytoplasm"/>
    <property type="evidence" value="ECO:0007669"/>
    <property type="project" value="UniProtKB-SubCell"/>
</dbReference>
<dbReference type="SUPFAM" id="SSF75625">
    <property type="entry name" value="YebC-like"/>
    <property type="match status" value="1"/>
</dbReference>
<dbReference type="InterPro" id="IPR029072">
    <property type="entry name" value="YebC-like"/>
</dbReference>
<dbReference type="Gene3D" id="1.10.10.200">
    <property type="match status" value="1"/>
</dbReference>
<dbReference type="InterPro" id="IPR048300">
    <property type="entry name" value="TACO1_YebC-like_2nd/3rd_dom"/>
</dbReference>
<feature type="domain" description="TACO1/YebC-like N-terminal" evidence="8">
    <location>
        <begin position="7"/>
        <end position="71"/>
    </location>
</feature>
<dbReference type="NCBIfam" id="NF009044">
    <property type="entry name" value="PRK12378.1"/>
    <property type="match status" value="1"/>
</dbReference>
<evidence type="ECO:0000256" key="1">
    <source>
        <dbReference type="ARBA" id="ARBA00008724"/>
    </source>
</evidence>
<evidence type="ECO:0000259" key="8">
    <source>
        <dbReference type="Pfam" id="PF20772"/>
    </source>
</evidence>
<dbReference type="InterPro" id="IPR049083">
    <property type="entry name" value="TACO1_YebC_N"/>
</dbReference>
<evidence type="ECO:0000259" key="7">
    <source>
        <dbReference type="Pfam" id="PF01709"/>
    </source>
</evidence>
<dbReference type="InterPro" id="IPR017856">
    <property type="entry name" value="Integrase-like_N"/>
</dbReference>
<dbReference type="FunFam" id="1.10.10.200:FF:000004">
    <property type="entry name" value="Probable transcriptional regulatory protein BSBG_02618"/>
    <property type="match status" value="1"/>
</dbReference>
<feature type="domain" description="TACO1/YebC-like second and third" evidence="7">
    <location>
        <begin position="80"/>
        <end position="232"/>
    </location>
</feature>
<dbReference type="HAMAP" id="MF_00693">
    <property type="entry name" value="Transcrip_reg_TACO1"/>
    <property type="match status" value="1"/>
</dbReference>
<proteinExistence type="inferred from homology"/>
<dbReference type="PANTHER" id="PTHR12532">
    <property type="entry name" value="TRANSLATIONAL ACTIVATOR OF CYTOCHROME C OXIDASE 1"/>
    <property type="match status" value="1"/>
</dbReference>
<dbReference type="PANTHER" id="PTHR12532:SF0">
    <property type="entry name" value="TRANSLATIONAL ACTIVATOR OF CYTOCHROME C OXIDASE 1"/>
    <property type="match status" value="1"/>
</dbReference>
<comment type="subcellular location">
    <subcellularLocation>
        <location evidence="6">Cytoplasm</location>
    </subcellularLocation>
</comment>
<name>A0A150WJV1_BDEBC</name>
<keyword evidence="5 6" id="KW-0804">Transcription</keyword>
<dbReference type="InterPro" id="IPR026564">
    <property type="entry name" value="Transcrip_reg_TACO1-like_dom3"/>
</dbReference>
<keyword evidence="2 6" id="KW-0963">Cytoplasm</keyword>
<keyword evidence="4 6" id="KW-0238">DNA-binding</keyword>
<dbReference type="Proteomes" id="UP000075320">
    <property type="component" value="Unassembled WGS sequence"/>
</dbReference>
<comment type="caution">
    <text evidence="9">The sequence shown here is derived from an EMBL/GenBank/DDBJ whole genome shotgun (WGS) entry which is preliminary data.</text>
</comment>
<reference evidence="9 10" key="1">
    <citation type="submission" date="2016-03" db="EMBL/GenBank/DDBJ databases">
        <authorList>
            <person name="Ploux O."/>
        </authorList>
    </citation>
    <scope>NUCLEOTIDE SEQUENCE [LARGE SCALE GENOMIC DNA]</scope>
    <source>
        <strain evidence="9 10">R0</strain>
    </source>
</reference>
<dbReference type="GO" id="GO:0006355">
    <property type="term" value="P:regulation of DNA-templated transcription"/>
    <property type="evidence" value="ECO:0007669"/>
    <property type="project" value="UniProtKB-UniRule"/>
</dbReference>
<evidence type="ECO:0000313" key="9">
    <source>
        <dbReference type="EMBL" id="KYG63964.1"/>
    </source>
</evidence>
<dbReference type="Gene3D" id="3.30.70.980">
    <property type="match status" value="2"/>
</dbReference>
<evidence type="ECO:0000256" key="2">
    <source>
        <dbReference type="ARBA" id="ARBA00022490"/>
    </source>
</evidence>
<dbReference type="GO" id="GO:0003677">
    <property type="term" value="F:DNA binding"/>
    <property type="evidence" value="ECO:0007669"/>
    <property type="project" value="UniProtKB-UniRule"/>
</dbReference>
<evidence type="ECO:0000256" key="4">
    <source>
        <dbReference type="ARBA" id="ARBA00023125"/>
    </source>
</evidence>
<dbReference type="NCBIfam" id="TIGR01033">
    <property type="entry name" value="YebC/PmpR family DNA-binding transcriptional regulator"/>
    <property type="match status" value="1"/>
</dbReference>
<dbReference type="AlphaFoldDB" id="A0A150WJV1"/>
<dbReference type="InterPro" id="IPR002876">
    <property type="entry name" value="Transcrip_reg_TACO1-like"/>
</dbReference>
<comment type="similarity">
    <text evidence="1 6">Belongs to the TACO1 family.</text>
</comment>
<keyword evidence="10" id="KW-1185">Reference proteome</keyword>
<keyword evidence="3 6" id="KW-0805">Transcription regulation</keyword>
<dbReference type="RefSeq" id="WP_061835886.1">
    <property type="nucleotide sequence ID" value="NZ_LUKE01000003.1"/>
</dbReference>
<dbReference type="Pfam" id="PF20772">
    <property type="entry name" value="TACO1_YebC_N"/>
    <property type="match status" value="1"/>
</dbReference>